<evidence type="ECO:0000256" key="10">
    <source>
        <dbReference type="SAM" id="Coils"/>
    </source>
</evidence>
<dbReference type="SMART" id="SM01053">
    <property type="entry name" value="CaMBD"/>
    <property type="match status" value="1"/>
</dbReference>
<dbReference type="PRINTS" id="PR01451">
    <property type="entry name" value="SKCHANNEL"/>
</dbReference>
<feature type="compositionally biased region" description="Polar residues" evidence="11">
    <location>
        <begin position="710"/>
        <end position="723"/>
    </location>
</feature>
<feature type="region of interest" description="Disordered" evidence="11">
    <location>
        <begin position="124"/>
        <end position="151"/>
    </location>
</feature>
<keyword evidence="4 12" id="KW-0812">Transmembrane</keyword>
<feature type="transmembrane region" description="Helical" evidence="12">
    <location>
        <begin position="501"/>
        <end position="521"/>
    </location>
</feature>
<dbReference type="Proteomes" id="UP000472260">
    <property type="component" value="Unassembled WGS sequence"/>
</dbReference>
<dbReference type="PANTHER" id="PTHR10153">
    <property type="entry name" value="SMALL CONDUCTANCE CALCIUM-ACTIVATED POTASSIUM CHANNEL"/>
    <property type="match status" value="1"/>
</dbReference>
<feature type="coiled-coil region" evidence="10">
    <location>
        <begin position="620"/>
        <end position="647"/>
    </location>
</feature>
<dbReference type="GO" id="GO:0005516">
    <property type="term" value="F:calmodulin binding"/>
    <property type="evidence" value="ECO:0007669"/>
    <property type="project" value="UniProtKB-KW"/>
</dbReference>
<feature type="compositionally biased region" description="Polar residues" evidence="11">
    <location>
        <begin position="32"/>
        <end position="61"/>
    </location>
</feature>
<dbReference type="Gene3D" id="1.10.287.70">
    <property type="match status" value="2"/>
</dbReference>
<dbReference type="FunFam" id="1.10.287.70:FF:000022">
    <property type="entry name" value="Small conductance calcium-activated potassium channel, isoform O"/>
    <property type="match status" value="1"/>
</dbReference>
<keyword evidence="7" id="KW-0406">Ion transport</keyword>
<dbReference type="InterPro" id="IPR004178">
    <property type="entry name" value="CaM-bd_dom"/>
</dbReference>
<evidence type="ECO:0000256" key="1">
    <source>
        <dbReference type="ARBA" id="ARBA00004141"/>
    </source>
</evidence>
<feature type="compositionally biased region" description="Polar residues" evidence="11">
    <location>
        <begin position="92"/>
        <end position="107"/>
    </location>
</feature>
<evidence type="ECO:0000313" key="15">
    <source>
        <dbReference type="Proteomes" id="UP000472260"/>
    </source>
</evidence>
<dbReference type="SUPFAM" id="SSF81324">
    <property type="entry name" value="Voltage-gated potassium channels"/>
    <property type="match status" value="1"/>
</dbReference>
<reference evidence="14" key="1">
    <citation type="submission" date="2025-08" db="UniProtKB">
        <authorList>
            <consortium name="Ensembl"/>
        </authorList>
    </citation>
    <scope>IDENTIFICATION</scope>
</reference>
<evidence type="ECO:0000256" key="7">
    <source>
        <dbReference type="ARBA" id="ARBA00023065"/>
    </source>
</evidence>
<comment type="subcellular location">
    <subcellularLocation>
        <location evidence="2">Cytoplasm</location>
        <location evidence="2">Myofibril</location>
        <location evidence="2">Sarcomere</location>
        <location evidence="2">Z line</location>
    </subcellularLocation>
    <subcellularLocation>
        <location evidence="1">Membrane</location>
        <topology evidence="1">Multi-pass membrane protein</topology>
    </subcellularLocation>
</comment>
<evidence type="ECO:0000313" key="14">
    <source>
        <dbReference type="Ensembl" id="ENSSANP00000023198.1"/>
    </source>
</evidence>
<evidence type="ECO:0000256" key="8">
    <source>
        <dbReference type="ARBA" id="ARBA00023136"/>
    </source>
</evidence>
<keyword evidence="5" id="KW-0112">Calmodulin-binding</keyword>
<proteinExistence type="predicted"/>
<sequence>MDPPPSLSLALLSGSEDEEQHLPLPLGGLSHASLSGNYPGTNHSNHTGGNSSLERLNGTPSPTTPNLPPASLPKLPLSTTPQLSTPIPNALHPTSTPLSSCLGSQHSLSGETSPVYNALFYSSHSPSTERERERGCKHRQASPLVHRRDSNPFTEIAMSSCKYSGGVMKPLSRLSASRRNLIDQSQSQNPPEIVISSKEDPPYGHAYELEASANQMSIYHQNHALSESPGRTASKASKRKNQNIGYKLGHRRALFEKRKRLSDYALIFGMFGIVVMVIETELSWGVYTKSSMYSLALKCLISLSTVILLGLIIAYHAREVQLFVIDNGADDWRIAMTIERVLLIALELIVSAVHPVPGDFKFMWRARLAFSYAPSQAEADLDMVLSVPMFLRLYLIARVMLLHSKLFTDASSRSIGALNKVHFNTRFVMKTLMTICPGTVLLVFSISLWIIAAWTVRVCERYHDAQDVTSNFLGAMWLISITFLSIGYGDMVPHTYCGKGVCLLTGIMGAGCTALVVAVVARKLELTKAEKHVHNFMMDTQLTKRIKNAAANVLRETWLIYKHTKLMKKIDHSRVRKHQRKFLQAIHQLRSVKMEQRKLSDQANTLVDLSKMQSVMYELMSELNDRSEDLERQMLSLEQRVEQLTAGFNVLPAHLSATLSAQHATLIQLLRERDAKVLSPTVPSALSPTAASLPLANPPSGSGSVPVPTQPTKDSPNTSSSSC</sequence>
<feature type="region of interest" description="Disordered" evidence="11">
    <location>
        <begin position="687"/>
        <end position="723"/>
    </location>
</feature>
<dbReference type="GO" id="GO:0016020">
    <property type="term" value="C:membrane"/>
    <property type="evidence" value="ECO:0007669"/>
    <property type="project" value="UniProtKB-SubCell"/>
</dbReference>
<feature type="domain" description="Calmodulin-binding" evidence="13">
    <location>
        <begin position="539"/>
        <end position="615"/>
    </location>
</feature>
<protein>
    <submittedName>
        <fullName evidence="14">Small conductance calcium-activated potassium channel protein 2-like</fullName>
    </submittedName>
</protein>
<feature type="region of interest" description="Disordered" evidence="11">
    <location>
        <begin position="1"/>
        <end position="107"/>
    </location>
</feature>
<keyword evidence="6 12" id="KW-1133">Transmembrane helix</keyword>
<name>A0A671LTA9_9TELE</name>
<organism evidence="14 15">
    <name type="scientific">Sinocyclocheilus anshuiensis</name>
    <dbReference type="NCBI Taxonomy" id="1608454"/>
    <lineage>
        <taxon>Eukaryota</taxon>
        <taxon>Metazoa</taxon>
        <taxon>Chordata</taxon>
        <taxon>Craniata</taxon>
        <taxon>Vertebrata</taxon>
        <taxon>Euteleostomi</taxon>
        <taxon>Actinopterygii</taxon>
        <taxon>Neopterygii</taxon>
        <taxon>Teleostei</taxon>
        <taxon>Ostariophysi</taxon>
        <taxon>Cypriniformes</taxon>
        <taxon>Cyprinidae</taxon>
        <taxon>Cyprininae</taxon>
        <taxon>Sinocyclocheilus</taxon>
    </lineage>
</organism>
<dbReference type="AlphaFoldDB" id="A0A671LTA9"/>
<evidence type="ECO:0000256" key="11">
    <source>
        <dbReference type="SAM" id="MobiDB-lite"/>
    </source>
</evidence>
<reference evidence="14" key="2">
    <citation type="submission" date="2025-09" db="UniProtKB">
        <authorList>
            <consortium name="Ensembl"/>
        </authorList>
    </citation>
    <scope>IDENTIFICATION</scope>
</reference>
<feature type="transmembrane region" description="Helical" evidence="12">
    <location>
        <begin position="261"/>
        <end position="280"/>
    </location>
</feature>
<dbReference type="FunFam" id="1.10.287.70:FF:000027">
    <property type="entry name" value="Small conductance calcium-activated potassium channel, isoform O"/>
    <property type="match status" value="1"/>
</dbReference>
<feature type="compositionally biased region" description="Low complexity" evidence="11">
    <location>
        <begin position="72"/>
        <end position="88"/>
    </location>
</feature>
<feature type="transmembrane region" description="Helical" evidence="12">
    <location>
        <begin position="427"/>
        <end position="452"/>
    </location>
</feature>
<evidence type="ECO:0000256" key="6">
    <source>
        <dbReference type="ARBA" id="ARBA00022989"/>
    </source>
</evidence>
<evidence type="ECO:0000256" key="12">
    <source>
        <dbReference type="SAM" id="Phobius"/>
    </source>
</evidence>
<keyword evidence="8 12" id="KW-0472">Membrane</keyword>
<evidence type="ECO:0000256" key="9">
    <source>
        <dbReference type="ARBA" id="ARBA00023303"/>
    </source>
</evidence>
<feature type="transmembrane region" description="Helical" evidence="12">
    <location>
        <begin position="472"/>
        <end position="489"/>
    </location>
</feature>
<dbReference type="Pfam" id="PF03530">
    <property type="entry name" value="SK_channel"/>
    <property type="match status" value="1"/>
</dbReference>
<accession>A0A671LTA9</accession>
<dbReference type="GO" id="GO:0030018">
    <property type="term" value="C:Z disc"/>
    <property type="evidence" value="ECO:0007669"/>
    <property type="project" value="UniProtKB-SubCell"/>
</dbReference>
<evidence type="ECO:0000256" key="4">
    <source>
        <dbReference type="ARBA" id="ARBA00022692"/>
    </source>
</evidence>
<keyword evidence="9" id="KW-0407">Ion channel</keyword>
<evidence type="ECO:0000256" key="2">
    <source>
        <dbReference type="ARBA" id="ARBA00004216"/>
    </source>
</evidence>
<dbReference type="Ensembl" id="ENSSANT00000024710.1">
    <property type="protein sequence ID" value="ENSSANP00000023198.1"/>
    <property type="gene ID" value="ENSSANG00000011714.1"/>
</dbReference>
<dbReference type="SUPFAM" id="SSF81327">
    <property type="entry name" value="Small-conductance potassium channel"/>
    <property type="match status" value="1"/>
</dbReference>
<gene>
    <name evidence="14" type="primary">LOC107657645</name>
</gene>
<dbReference type="InterPro" id="IPR015449">
    <property type="entry name" value="K_chnl_Ca-activ_SK"/>
</dbReference>
<feature type="transmembrane region" description="Helical" evidence="12">
    <location>
        <begin position="292"/>
        <end position="317"/>
    </location>
</feature>
<dbReference type="InterPro" id="IPR013099">
    <property type="entry name" value="K_chnl_dom"/>
</dbReference>
<feature type="transmembrane region" description="Helical" evidence="12">
    <location>
        <begin position="338"/>
        <end position="356"/>
    </location>
</feature>
<evidence type="ECO:0000256" key="3">
    <source>
        <dbReference type="ARBA" id="ARBA00022448"/>
    </source>
</evidence>
<dbReference type="GO" id="GO:0016286">
    <property type="term" value="F:small conductance calcium-activated potassium channel activity"/>
    <property type="evidence" value="ECO:0007669"/>
    <property type="project" value="InterPro"/>
</dbReference>
<evidence type="ECO:0000256" key="5">
    <source>
        <dbReference type="ARBA" id="ARBA00022860"/>
    </source>
</evidence>
<dbReference type="Pfam" id="PF02888">
    <property type="entry name" value="CaMBD"/>
    <property type="match status" value="1"/>
</dbReference>
<dbReference type="Pfam" id="PF07885">
    <property type="entry name" value="Ion_trans_2"/>
    <property type="match status" value="1"/>
</dbReference>
<keyword evidence="15" id="KW-1185">Reference proteome</keyword>
<feature type="compositionally biased region" description="Pro residues" evidence="11">
    <location>
        <begin position="62"/>
        <end position="71"/>
    </location>
</feature>
<feature type="compositionally biased region" description="Low complexity" evidence="11">
    <location>
        <begin position="687"/>
        <end position="707"/>
    </location>
</feature>
<dbReference type="InterPro" id="IPR036122">
    <property type="entry name" value="CaM-bd_dom_sf"/>
</dbReference>
<keyword evidence="10" id="KW-0175">Coiled coil</keyword>
<keyword evidence="3" id="KW-0813">Transport</keyword>
<evidence type="ECO:0000259" key="13">
    <source>
        <dbReference type="SMART" id="SM01053"/>
    </source>
</evidence>